<comment type="caution">
    <text evidence="3">The sequence shown here is derived from an EMBL/GenBank/DDBJ whole genome shotgun (WGS) entry which is preliminary data.</text>
</comment>
<evidence type="ECO:0000313" key="5">
    <source>
        <dbReference type="Proteomes" id="UP001642409"/>
    </source>
</evidence>
<accession>A0AA86NH77</accession>
<dbReference type="PROSITE" id="PS51450">
    <property type="entry name" value="LRR"/>
    <property type="match status" value="5"/>
</dbReference>
<evidence type="ECO:0000256" key="1">
    <source>
        <dbReference type="ARBA" id="ARBA00022614"/>
    </source>
</evidence>
<keyword evidence="2" id="KW-0677">Repeat</keyword>
<dbReference type="SUPFAM" id="SSF52058">
    <property type="entry name" value="L domain-like"/>
    <property type="match status" value="1"/>
</dbReference>
<evidence type="ECO:0000256" key="2">
    <source>
        <dbReference type="ARBA" id="ARBA00022737"/>
    </source>
</evidence>
<gene>
    <name evidence="4" type="ORF">HINF_LOCUS4597</name>
    <name evidence="3" type="ORF">HINF_LOCUS7027</name>
</gene>
<dbReference type="SMART" id="SM00365">
    <property type="entry name" value="LRR_SD22"/>
    <property type="match status" value="5"/>
</dbReference>
<dbReference type="Gene3D" id="3.80.10.10">
    <property type="entry name" value="Ribonuclease Inhibitor"/>
    <property type="match status" value="1"/>
</dbReference>
<sequence>MNIINIKQQGRCGEERQFQNKVSNNFLQIINQKLSSLHFLNILDIKELVLFQCKNFKLQTVPENIQKLFISDCQLKRININHLQELNELELSQNKIKNLKGIQMLKYLRLLNLEDNKISTIEQIKQLQCIEQLNMNGNLINDIQPICTLTRLRKLYLSQNKIKSINLMQRLYNLQELELRNNQINNINAIGHLTQLQVLNIAENNITEIYALQQLYQLRVLQINDNKVVHVQALQHLIGLTHFEAENNCIIDQKILENHPNYKYYCIRLQTVPTKEQIKMSIIYKCISDQYYSILAIKKKQKQLQIKQTQYKLKCQQSMQTAANNELQFVRKTISIIQQLDLDNYQ</sequence>
<reference evidence="3" key="1">
    <citation type="submission" date="2023-06" db="EMBL/GenBank/DDBJ databases">
        <authorList>
            <person name="Kurt Z."/>
        </authorList>
    </citation>
    <scope>NUCLEOTIDE SEQUENCE</scope>
</reference>
<dbReference type="Pfam" id="PF12799">
    <property type="entry name" value="LRR_4"/>
    <property type="match status" value="1"/>
</dbReference>
<evidence type="ECO:0008006" key="6">
    <source>
        <dbReference type="Google" id="ProtNLM"/>
    </source>
</evidence>
<dbReference type="PANTHER" id="PTHR46652:SF3">
    <property type="entry name" value="LEUCINE-RICH REPEAT-CONTAINING PROTEIN 9"/>
    <property type="match status" value="1"/>
</dbReference>
<protein>
    <recommendedName>
        <fullName evidence="6">Leucine rich repeat protein</fullName>
    </recommendedName>
</protein>
<dbReference type="InterPro" id="IPR032675">
    <property type="entry name" value="LRR_dom_sf"/>
</dbReference>
<name>A0AA86NH77_9EUKA</name>
<evidence type="ECO:0000313" key="3">
    <source>
        <dbReference type="EMBL" id="CAI9919382.1"/>
    </source>
</evidence>
<proteinExistence type="predicted"/>
<dbReference type="PANTHER" id="PTHR46652">
    <property type="entry name" value="LEUCINE-RICH REPEAT AND IQ DOMAIN-CONTAINING PROTEIN 1-RELATED"/>
    <property type="match status" value="1"/>
</dbReference>
<evidence type="ECO:0000313" key="4">
    <source>
        <dbReference type="EMBL" id="CAL5978034.1"/>
    </source>
</evidence>
<dbReference type="InterPro" id="IPR050836">
    <property type="entry name" value="SDS22/Internalin_LRR"/>
</dbReference>
<dbReference type="EMBL" id="CATOUU010000171">
    <property type="protein sequence ID" value="CAI9919382.1"/>
    <property type="molecule type" value="Genomic_DNA"/>
</dbReference>
<dbReference type="SMART" id="SM00369">
    <property type="entry name" value="LRR_TYP"/>
    <property type="match status" value="6"/>
</dbReference>
<dbReference type="InterPro" id="IPR001611">
    <property type="entry name" value="Leu-rich_rpt"/>
</dbReference>
<dbReference type="Proteomes" id="UP001642409">
    <property type="component" value="Unassembled WGS sequence"/>
</dbReference>
<organism evidence="3">
    <name type="scientific">Hexamita inflata</name>
    <dbReference type="NCBI Taxonomy" id="28002"/>
    <lineage>
        <taxon>Eukaryota</taxon>
        <taxon>Metamonada</taxon>
        <taxon>Diplomonadida</taxon>
        <taxon>Hexamitidae</taxon>
        <taxon>Hexamitinae</taxon>
        <taxon>Hexamita</taxon>
    </lineage>
</organism>
<dbReference type="InterPro" id="IPR025875">
    <property type="entry name" value="Leu-rich_rpt_4"/>
</dbReference>
<dbReference type="EMBL" id="CAXDID020000008">
    <property type="protein sequence ID" value="CAL5978034.1"/>
    <property type="molecule type" value="Genomic_DNA"/>
</dbReference>
<dbReference type="AlphaFoldDB" id="A0AA86NH77"/>
<keyword evidence="1" id="KW-0433">Leucine-rich repeat</keyword>
<dbReference type="InterPro" id="IPR003591">
    <property type="entry name" value="Leu-rich_rpt_typical-subtyp"/>
</dbReference>
<reference evidence="4 5" key="2">
    <citation type="submission" date="2024-07" db="EMBL/GenBank/DDBJ databases">
        <authorList>
            <person name="Akdeniz Z."/>
        </authorList>
    </citation>
    <scope>NUCLEOTIDE SEQUENCE [LARGE SCALE GENOMIC DNA]</scope>
</reference>
<keyword evidence="5" id="KW-1185">Reference proteome</keyword>